<reference evidence="2" key="1">
    <citation type="journal article" date="2017" name="Plant J.">
        <title>The pomegranate (Punica granatum L.) genome and the genomics of punicalagin biosynthesis.</title>
        <authorList>
            <person name="Qin G."/>
            <person name="Xu C."/>
            <person name="Ming R."/>
            <person name="Tang H."/>
            <person name="Guyot R."/>
            <person name="Kramer E.M."/>
            <person name="Hu Y."/>
            <person name="Yi X."/>
            <person name="Qi Y."/>
            <person name="Xu X."/>
            <person name="Gao Z."/>
            <person name="Pan H."/>
            <person name="Jian J."/>
            <person name="Tian Y."/>
            <person name="Yue Z."/>
            <person name="Xu Y."/>
        </authorList>
    </citation>
    <scope>NUCLEOTIDE SEQUENCE [LARGE SCALE GENOMIC DNA]</scope>
    <source>
        <strain evidence="2">cv. Dabenzi</strain>
    </source>
</reference>
<accession>A0A218WU69</accession>
<evidence type="ECO:0000313" key="2">
    <source>
        <dbReference type="Proteomes" id="UP000197138"/>
    </source>
</evidence>
<dbReference type="Pfam" id="PF03140">
    <property type="entry name" value="DUF247"/>
    <property type="match status" value="4"/>
</dbReference>
<dbReference type="PANTHER" id="PTHR31170">
    <property type="entry name" value="BNAC04G53230D PROTEIN"/>
    <property type="match status" value="1"/>
</dbReference>
<dbReference type="AlphaFoldDB" id="A0A218WU69"/>
<dbReference type="EMBL" id="MTKT01003224">
    <property type="protein sequence ID" value="OWM76305.1"/>
    <property type="molecule type" value="Genomic_DNA"/>
</dbReference>
<name>A0A218WU69_PUNGR</name>
<protein>
    <submittedName>
        <fullName evidence="1">Uncharacterized protein</fullName>
    </submittedName>
</protein>
<dbReference type="Proteomes" id="UP000197138">
    <property type="component" value="Unassembled WGS sequence"/>
</dbReference>
<dbReference type="PANTHER" id="PTHR31170:SF18">
    <property type="entry name" value="(WILD MALAYSIAN BANANA) HYPOTHETICAL PROTEIN"/>
    <property type="match status" value="1"/>
</dbReference>
<proteinExistence type="predicted"/>
<sequence>MNINLKAYWPAVVSFGPYHHGKEHLKPMEEHKARDLRHFIKRSNEPSDHAARAGATVCEVLPNLMACYHLLDQKGQNDKDAFLQIMILDGCFILEIDMLKLENQLPILVLEKLVAVERKTDVLEDEEVINKLILEFCCPLTTIVKMGECLHVLDVFWKRLVHKGPSHKTSNRKSYMAQDGGGVLRLPFVLVDDMIESMFLNPIAFERFQVAAGNEVMILHNYYSDFSIKNIYPECWKKRPIYKVLAHHTDINLKAYWPHGVSFGPYHHYKDHLKLMEEHKVRALHHFIKRSKQPFELFVGAVREVLHDLMFCYGPLDQKWHDDKDAFLQLMILDGCFMLEILRSGTHTVNDYARNDPIFSNHGKDKEFVDKLVLKFCCPGMPIMKMGKCLHVLDLFRKILLHEGPRKETLRSKLVWHERVTSYVLFMDDIIKDSERYVALLHFRGIIYSSAIGSDRAVAEQFNSLAKDLTLDPESSLDVVEKKVIDCGNKPWNVWRAYINPT</sequence>
<organism evidence="1 2">
    <name type="scientific">Punica granatum</name>
    <name type="common">Pomegranate</name>
    <dbReference type="NCBI Taxonomy" id="22663"/>
    <lineage>
        <taxon>Eukaryota</taxon>
        <taxon>Viridiplantae</taxon>
        <taxon>Streptophyta</taxon>
        <taxon>Embryophyta</taxon>
        <taxon>Tracheophyta</taxon>
        <taxon>Spermatophyta</taxon>
        <taxon>Magnoliopsida</taxon>
        <taxon>eudicotyledons</taxon>
        <taxon>Gunneridae</taxon>
        <taxon>Pentapetalae</taxon>
        <taxon>rosids</taxon>
        <taxon>malvids</taxon>
        <taxon>Myrtales</taxon>
        <taxon>Lythraceae</taxon>
        <taxon>Punica</taxon>
    </lineage>
</organism>
<comment type="caution">
    <text evidence="1">The sequence shown here is derived from an EMBL/GenBank/DDBJ whole genome shotgun (WGS) entry which is preliminary data.</text>
</comment>
<dbReference type="InterPro" id="IPR004158">
    <property type="entry name" value="DUF247_pln"/>
</dbReference>
<gene>
    <name evidence="1" type="ORF">CDL15_Pgr009951</name>
</gene>
<evidence type="ECO:0000313" key="1">
    <source>
        <dbReference type="EMBL" id="OWM76305.1"/>
    </source>
</evidence>